<accession>A0AAD3RQS3</accession>
<protein>
    <submittedName>
        <fullName evidence="1">Uncharacterized protein</fullName>
    </submittedName>
</protein>
<dbReference type="EMBL" id="BSEH01000381">
    <property type="protein sequence ID" value="GLJ58451.1"/>
    <property type="molecule type" value="Genomic_DNA"/>
</dbReference>
<name>A0AAD3RQS3_CRYJA</name>
<keyword evidence="2" id="KW-1185">Reference proteome</keyword>
<evidence type="ECO:0000313" key="1">
    <source>
        <dbReference type="EMBL" id="GLJ58451.1"/>
    </source>
</evidence>
<sequence length="99" mass="11384">MVRTNHCMGDTNHHLVNHRMGNDHLMVNSSPPMVNSSHLMVNRLEENHVENHLAMDSRLVMGNYIIDRELPNGELLHEGELELPPHMGNYHLAPTIIRH</sequence>
<evidence type="ECO:0000313" key="2">
    <source>
        <dbReference type="Proteomes" id="UP001234787"/>
    </source>
</evidence>
<dbReference type="AlphaFoldDB" id="A0AAD3RQS3"/>
<comment type="caution">
    <text evidence="1">The sequence shown here is derived from an EMBL/GenBank/DDBJ whole genome shotgun (WGS) entry which is preliminary data.</text>
</comment>
<reference evidence="1" key="1">
    <citation type="submission" date="2022-12" db="EMBL/GenBank/DDBJ databases">
        <title>Chromosome-Level Genome Assembly of Japanese Cedar (Cryptomeriajaponica D. Don).</title>
        <authorList>
            <person name="Fujino T."/>
            <person name="Yamaguchi K."/>
            <person name="Yokoyama T."/>
            <person name="Hamanaka T."/>
            <person name="Harazono Y."/>
            <person name="Kamada H."/>
            <person name="Kobayashi W."/>
            <person name="Ujino-Ihara T."/>
            <person name="Uchiyama K."/>
            <person name="Matsumoto A."/>
            <person name="Izuno A."/>
            <person name="Tsumura Y."/>
            <person name="Toyoda A."/>
            <person name="Shigenobu S."/>
            <person name="Moriguchi Y."/>
            <person name="Ueno S."/>
            <person name="Kasahara M."/>
        </authorList>
    </citation>
    <scope>NUCLEOTIDE SEQUENCE</scope>
</reference>
<dbReference type="Proteomes" id="UP001234787">
    <property type="component" value="Unassembled WGS sequence"/>
</dbReference>
<organism evidence="1 2">
    <name type="scientific">Cryptomeria japonica</name>
    <name type="common">Japanese cedar</name>
    <name type="synonym">Cupressus japonica</name>
    <dbReference type="NCBI Taxonomy" id="3369"/>
    <lineage>
        <taxon>Eukaryota</taxon>
        <taxon>Viridiplantae</taxon>
        <taxon>Streptophyta</taxon>
        <taxon>Embryophyta</taxon>
        <taxon>Tracheophyta</taxon>
        <taxon>Spermatophyta</taxon>
        <taxon>Pinopsida</taxon>
        <taxon>Pinidae</taxon>
        <taxon>Conifers II</taxon>
        <taxon>Cupressales</taxon>
        <taxon>Cupressaceae</taxon>
        <taxon>Cryptomeria</taxon>
    </lineage>
</organism>
<proteinExistence type="predicted"/>
<gene>
    <name evidence="1" type="ORF">SUGI_1450180</name>
</gene>